<reference evidence="3" key="1">
    <citation type="submission" date="2021-02" db="EMBL/GenBank/DDBJ databases">
        <authorList>
            <person name="Nieuwenhuis M."/>
            <person name="Van De Peppel L.J.J."/>
        </authorList>
    </citation>
    <scope>NUCLEOTIDE SEQUENCE</scope>
    <source>
        <strain evidence="3">D49</strain>
    </source>
</reference>
<gene>
    <name evidence="3" type="ORF">H0H81_005067</name>
</gene>
<feature type="domain" description="Beta-glucuronidase C-terminal" evidence="2">
    <location>
        <begin position="56"/>
        <end position="162"/>
    </location>
</feature>
<name>A0A9P7GKR2_9AGAR</name>
<organism evidence="3 4">
    <name type="scientific">Sphagnurus paluster</name>
    <dbReference type="NCBI Taxonomy" id="117069"/>
    <lineage>
        <taxon>Eukaryota</taxon>
        <taxon>Fungi</taxon>
        <taxon>Dikarya</taxon>
        <taxon>Basidiomycota</taxon>
        <taxon>Agaricomycotina</taxon>
        <taxon>Agaricomycetes</taxon>
        <taxon>Agaricomycetidae</taxon>
        <taxon>Agaricales</taxon>
        <taxon>Tricholomatineae</taxon>
        <taxon>Lyophyllaceae</taxon>
        <taxon>Sphagnurus</taxon>
    </lineage>
</organism>
<evidence type="ECO:0000313" key="4">
    <source>
        <dbReference type="Proteomes" id="UP000717328"/>
    </source>
</evidence>
<evidence type="ECO:0000313" key="3">
    <source>
        <dbReference type="EMBL" id="KAG5652419.1"/>
    </source>
</evidence>
<dbReference type="EMBL" id="JABCKI010000128">
    <property type="protein sequence ID" value="KAG5652419.1"/>
    <property type="molecule type" value="Genomic_DNA"/>
</dbReference>
<dbReference type="Proteomes" id="UP000717328">
    <property type="component" value="Unassembled WGS sequence"/>
</dbReference>
<evidence type="ECO:0000259" key="2">
    <source>
        <dbReference type="Pfam" id="PF16862"/>
    </source>
</evidence>
<evidence type="ECO:0000256" key="1">
    <source>
        <dbReference type="SAM" id="MobiDB-lite"/>
    </source>
</evidence>
<reference evidence="3" key="2">
    <citation type="submission" date="2021-10" db="EMBL/GenBank/DDBJ databases">
        <title>Phylogenomics reveals ancestral predisposition of the termite-cultivated fungus Termitomyces towards a domesticated lifestyle.</title>
        <authorList>
            <person name="Auxier B."/>
            <person name="Grum-Grzhimaylo A."/>
            <person name="Cardenas M.E."/>
            <person name="Lodge J.D."/>
            <person name="Laessoe T."/>
            <person name="Pedersen O."/>
            <person name="Smith M.E."/>
            <person name="Kuyper T.W."/>
            <person name="Franco-Molano E.A."/>
            <person name="Baroni T.J."/>
            <person name="Aanen D.K."/>
        </authorList>
    </citation>
    <scope>NUCLEOTIDE SEQUENCE</scope>
    <source>
        <strain evidence="3">D49</strain>
    </source>
</reference>
<dbReference type="AlphaFoldDB" id="A0A9P7GKR2"/>
<dbReference type="OrthoDB" id="2796951at2759"/>
<proteinExistence type="predicted"/>
<dbReference type="Pfam" id="PF16862">
    <property type="entry name" value="Glyco_hydro_79C"/>
    <property type="match status" value="1"/>
</dbReference>
<keyword evidence="4" id="KW-1185">Reference proteome</keyword>
<dbReference type="InterPro" id="IPR031728">
    <property type="entry name" value="GlcAase_C"/>
</dbReference>
<feature type="compositionally biased region" description="Basic residues" evidence="1">
    <location>
        <begin position="14"/>
        <end position="26"/>
    </location>
</feature>
<comment type="caution">
    <text evidence="3">The sequence shown here is derived from an EMBL/GenBank/DDBJ whole genome shotgun (WGS) entry which is preliminary data.</text>
</comment>
<sequence length="206" mass="21744">MASVPTGTKGLGLRTHHTMRSSRPQRHYSLLSGTGSVVVDLNNGNSTTDTNATVAGYAVYDAQGVSVQQFVLFNYATSSAAAASFALPETAFTINNRTEVTIKYLSAQNLNEKINMAWAAQTLAGVENGVFKDDSSSSWANPNKQIDCSNGCLVEVPPTTMAVVFAVGATKINAPQPFKSRGELSVTLSNLPLVILGLLSSTILTL</sequence>
<accession>A0A9P7GKR2</accession>
<protein>
    <recommendedName>
        <fullName evidence="2">Beta-glucuronidase C-terminal domain-containing protein</fullName>
    </recommendedName>
</protein>
<feature type="region of interest" description="Disordered" evidence="1">
    <location>
        <begin position="1"/>
        <end position="26"/>
    </location>
</feature>